<keyword evidence="2" id="KW-1185">Reference proteome</keyword>
<dbReference type="PaxDb" id="4113-PGSC0003DMT400040256"/>
<proteinExistence type="predicted"/>
<reference evidence="2" key="1">
    <citation type="journal article" date="2011" name="Nature">
        <title>Genome sequence and analysis of the tuber crop potato.</title>
        <authorList>
            <consortium name="The Potato Genome Sequencing Consortium"/>
        </authorList>
    </citation>
    <scope>NUCLEOTIDE SEQUENCE [LARGE SCALE GENOMIC DNA]</scope>
    <source>
        <strain evidence="2">cv. DM1-3 516 R44</strain>
    </source>
</reference>
<dbReference type="InParanoid" id="M1B9L9"/>
<name>M1B9L9_SOLTU</name>
<accession>M1B9L9</accession>
<dbReference type="Gramene" id="PGSC0003DMT400040256">
    <property type="protein sequence ID" value="PGSC0003DMT400040256"/>
    <property type="gene ID" value="PGSC0003DMG400015582"/>
</dbReference>
<dbReference type="AlphaFoldDB" id="M1B9L9"/>
<dbReference type="EnsemblPlants" id="PGSC0003DMT400040256">
    <property type="protein sequence ID" value="PGSC0003DMT400040256"/>
    <property type="gene ID" value="PGSC0003DMG400015582"/>
</dbReference>
<evidence type="ECO:0008006" key="3">
    <source>
        <dbReference type="Google" id="ProtNLM"/>
    </source>
</evidence>
<sequence>MDIWWMKEYGIAGSWTRDRISVTLPGIAGRHILIPIIIWKDGEILMQSERGTHLVSYNPKEEMLKKVVNVYGSGTEATRYIPSFYSLKTVMGDNFQVSNAYRKTQIV</sequence>
<dbReference type="Proteomes" id="UP000011115">
    <property type="component" value="Unassembled WGS sequence"/>
</dbReference>
<dbReference type="HOGENOM" id="CLU_2214673_0_0_1"/>
<reference evidence="1" key="2">
    <citation type="submission" date="2015-06" db="UniProtKB">
        <authorList>
            <consortium name="EnsemblPlants"/>
        </authorList>
    </citation>
    <scope>IDENTIFICATION</scope>
    <source>
        <strain evidence="1">DM1-3 516 R44</strain>
    </source>
</reference>
<evidence type="ECO:0000313" key="2">
    <source>
        <dbReference type="Proteomes" id="UP000011115"/>
    </source>
</evidence>
<evidence type="ECO:0000313" key="1">
    <source>
        <dbReference type="EnsemblPlants" id="PGSC0003DMT400040256"/>
    </source>
</evidence>
<organism evidence="1 2">
    <name type="scientific">Solanum tuberosum</name>
    <name type="common">Potato</name>
    <dbReference type="NCBI Taxonomy" id="4113"/>
    <lineage>
        <taxon>Eukaryota</taxon>
        <taxon>Viridiplantae</taxon>
        <taxon>Streptophyta</taxon>
        <taxon>Embryophyta</taxon>
        <taxon>Tracheophyta</taxon>
        <taxon>Spermatophyta</taxon>
        <taxon>Magnoliopsida</taxon>
        <taxon>eudicotyledons</taxon>
        <taxon>Gunneridae</taxon>
        <taxon>Pentapetalae</taxon>
        <taxon>asterids</taxon>
        <taxon>lamiids</taxon>
        <taxon>Solanales</taxon>
        <taxon>Solanaceae</taxon>
        <taxon>Solanoideae</taxon>
        <taxon>Solaneae</taxon>
        <taxon>Solanum</taxon>
    </lineage>
</organism>
<protein>
    <recommendedName>
        <fullName evidence="3">F-box associated domain-containing protein</fullName>
    </recommendedName>
</protein>